<dbReference type="AlphaFoldDB" id="A0A6J6YQU4"/>
<dbReference type="InterPro" id="IPR046977">
    <property type="entry name" value="RsmC/RlmG"/>
</dbReference>
<dbReference type="GO" id="GO:0008757">
    <property type="term" value="F:S-adenosylmethionine-dependent methyltransferase activity"/>
    <property type="evidence" value="ECO:0007669"/>
    <property type="project" value="InterPro"/>
</dbReference>
<dbReference type="PANTHER" id="PTHR47816:SF4">
    <property type="entry name" value="RIBOSOMAL RNA SMALL SUBUNIT METHYLTRANSFERASE C"/>
    <property type="match status" value="1"/>
</dbReference>
<keyword evidence="2" id="KW-0808">Transferase</keyword>
<evidence type="ECO:0000259" key="3">
    <source>
        <dbReference type="Pfam" id="PF05175"/>
    </source>
</evidence>
<protein>
    <submittedName>
        <fullName evidence="4">Unannotated protein</fullName>
    </submittedName>
</protein>
<gene>
    <name evidence="4" type="ORF">UFOPK3001_01539</name>
</gene>
<keyword evidence="1" id="KW-0489">Methyltransferase</keyword>
<dbReference type="GO" id="GO:0032259">
    <property type="term" value="P:methylation"/>
    <property type="evidence" value="ECO:0007669"/>
    <property type="project" value="UniProtKB-KW"/>
</dbReference>
<dbReference type="InterPro" id="IPR029063">
    <property type="entry name" value="SAM-dependent_MTases_sf"/>
</dbReference>
<dbReference type="Pfam" id="PF05175">
    <property type="entry name" value="MTS"/>
    <property type="match status" value="1"/>
</dbReference>
<dbReference type="SUPFAM" id="SSF53335">
    <property type="entry name" value="S-adenosyl-L-methionine-dependent methyltransferases"/>
    <property type="match status" value="1"/>
</dbReference>
<feature type="domain" description="Methyltransferase small" evidence="3">
    <location>
        <begin position="30"/>
        <end position="194"/>
    </location>
</feature>
<evidence type="ECO:0000313" key="4">
    <source>
        <dbReference type="EMBL" id="CAB4810915.1"/>
    </source>
</evidence>
<organism evidence="4">
    <name type="scientific">freshwater metagenome</name>
    <dbReference type="NCBI Taxonomy" id="449393"/>
    <lineage>
        <taxon>unclassified sequences</taxon>
        <taxon>metagenomes</taxon>
        <taxon>ecological metagenomes</taxon>
    </lineage>
</organism>
<dbReference type="CDD" id="cd02440">
    <property type="entry name" value="AdoMet_MTases"/>
    <property type="match status" value="1"/>
</dbReference>
<evidence type="ECO:0000256" key="2">
    <source>
        <dbReference type="ARBA" id="ARBA00022679"/>
    </source>
</evidence>
<dbReference type="EMBL" id="CAFAAJ010000101">
    <property type="protein sequence ID" value="CAB4810915.1"/>
    <property type="molecule type" value="Genomic_DNA"/>
</dbReference>
<name>A0A6J6YQU4_9ZZZZ</name>
<dbReference type="InterPro" id="IPR007848">
    <property type="entry name" value="Small_mtfrase_dom"/>
</dbReference>
<proteinExistence type="predicted"/>
<accession>A0A6J6YQU4</accession>
<evidence type="ECO:0000256" key="1">
    <source>
        <dbReference type="ARBA" id="ARBA00022603"/>
    </source>
</evidence>
<reference evidence="4" key="1">
    <citation type="submission" date="2020-05" db="EMBL/GenBank/DDBJ databases">
        <authorList>
            <person name="Chiriac C."/>
            <person name="Salcher M."/>
            <person name="Ghai R."/>
            <person name="Kavagutti S V."/>
        </authorList>
    </citation>
    <scope>NUCLEOTIDE SEQUENCE</scope>
</reference>
<sequence length="200" mass="21507">MSDSQYFHDSPEVASDPVDIDVSLPDLAFRLRTDRGVFSRGALDTGTRLLLAEAPTPPATGTFLDLGCGAGPIAVALALRSPGAVVWAVDVNERARELTALNAVRAGADNVVVAEPHDVQSETRFDLIWSNPPIRIGKDALHELLVRWLSRLAPGGSALLVVQKHLGSDSLATWLEQQGWAVERLISRAGYRLLRVTAVA</sequence>
<dbReference type="Gene3D" id="3.40.50.150">
    <property type="entry name" value="Vaccinia Virus protein VP39"/>
    <property type="match status" value="1"/>
</dbReference>
<dbReference type="PANTHER" id="PTHR47816">
    <property type="entry name" value="RIBOSOMAL RNA SMALL SUBUNIT METHYLTRANSFERASE C"/>
    <property type="match status" value="1"/>
</dbReference>